<protein>
    <submittedName>
        <fullName evidence="10">Uncharacterized protein</fullName>
    </submittedName>
</protein>
<dbReference type="EMBL" id="LJZO01000099">
    <property type="protein sequence ID" value="ROV86986.1"/>
    <property type="molecule type" value="Genomic_DNA"/>
</dbReference>
<evidence type="ECO:0000313" key="10">
    <source>
        <dbReference type="EMBL" id="ROV86986.1"/>
    </source>
</evidence>
<evidence type="ECO:0000256" key="9">
    <source>
        <dbReference type="SAM" id="Phobius"/>
    </source>
</evidence>
<proteinExistence type="predicted"/>
<feature type="region of interest" description="Disordered" evidence="8">
    <location>
        <begin position="1"/>
        <end position="36"/>
    </location>
</feature>
<comment type="subcellular location">
    <subcellularLocation>
        <location evidence="1">Cell membrane</location>
        <topology evidence="1">Multi-pass membrane protein</topology>
    </subcellularLocation>
</comment>
<feature type="compositionally biased region" description="Polar residues" evidence="8">
    <location>
        <begin position="442"/>
        <end position="452"/>
    </location>
</feature>
<reference evidence="10 11" key="1">
    <citation type="submission" date="2015-09" db="EMBL/GenBank/DDBJ databases">
        <title>Host preference determinants of Valsa canker pathogens revealed by comparative genomics.</title>
        <authorList>
            <person name="Yin Z."/>
            <person name="Huang L."/>
        </authorList>
    </citation>
    <scope>NUCLEOTIDE SEQUENCE [LARGE SCALE GENOMIC DNA]</scope>
    <source>
        <strain evidence="10 11">YSFL</strain>
    </source>
</reference>
<keyword evidence="3" id="KW-1003">Cell membrane</keyword>
<keyword evidence="6" id="KW-0406">Ion transport</keyword>
<sequence length="452" mass="50465">MAEGGDFQPSSTAAGDNTLGGRNVAQHHRQSAEQPPLEQIESILKARANTPNPFSRHHSSLDLDDYFVRFLTLHSFSAGPSGIRSMLSDLNGANMRSAAAFTGLAGMANYAYERYMEGRKYWAQLIMASNCLGRIFWIHTKDRPDSKEKDMLAKLTAMNLVVAFAVSLKHKLRFEPYTNYEDLTHLVGHLDTLALRATYDTPQTALPRQHSKLKATGEYLGVSFAASNPRKAIKRAVRPLGNLPLEIICYIASFIDETIETGQLSVPMQQTLAYNNLALLNDVLTGTERVLTTPLPIAYSIAISQITWVYVFLLPFQLYQTLKWITIPATVAAGYIILGLLFIGREVENPFGQDVNDLPMELYCAQIASEIDIIASKEKQKSSEWIESIDNKVLWPLSQSGWNVWMQRGKDKLREGLKAKTELGYDDRQPQSKAETEKTEARSNVTTAVDSV</sequence>
<keyword evidence="7 9" id="KW-0472">Membrane</keyword>
<dbReference type="InterPro" id="IPR044669">
    <property type="entry name" value="YneE/VCCN1/2-like"/>
</dbReference>
<evidence type="ECO:0000256" key="4">
    <source>
        <dbReference type="ARBA" id="ARBA00022692"/>
    </source>
</evidence>
<dbReference type="OrthoDB" id="1368at2759"/>
<evidence type="ECO:0000256" key="1">
    <source>
        <dbReference type="ARBA" id="ARBA00004651"/>
    </source>
</evidence>
<feature type="region of interest" description="Disordered" evidence="8">
    <location>
        <begin position="420"/>
        <end position="452"/>
    </location>
</feature>
<keyword evidence="2" id="KW-0813">Transport</keyword>
<dbReference type="PANTHER" id="PTHR33281">
    <property type="entry name" value="UPF0187 PROTEIN YNEE"/>
    <property type="match status" value="1"/>
</dbReference>
<dbReference type="AlphaFoldDB" id="A0A423V823"/>
<evidence type="ECO:0000256" key="5">
    <source>
        <dbReference type="ARBA" id="ARBA00022989"/>
    </source>
</evidence>
<feature type="compositionally biased region" description="Basic and acidic residues" evidence="8">
    <location>
        <begin position="420"/>
        <end position="441"/>
    </location>
</feature>
<feature type="transmembrane region" description="Helical" evidence="9">
    <location>
        <begin position="324"/>
        <end position="343"/>
    </location>
</feature>
<evidence type="ECO:0000256" key="7">
    <source>
        <dbReference type="ARBA" id="ARBA00023136"/>
    </source>
</evidence>
<evidence type="ECO:0000256" key="3">
    <source>
        <dbReference type="ARBA" id="ARBA00022475"/>
    </source>
</evidence>
<evidence type="ECO:0000313" key="11">
    <source>
        <dbReference type="Proteomes" id="UP000284375"/>
    </source>
</evidence>
<name>A0A423V823_CYTCH</name>
<dbReference type="GO" id="GO:0005254">
    <property type="term" value="F:chloride channel activity"/>
    <property type="evidence" value="ECO:0007669"/>
    <property type="project" value="InterPro"/>
</dbReference>
<keyword evidence="4 9" id="KW-0812">Transmembrane</keyword>
<keyword evidence="11" id="KW-1185">Reference proteome</keyword>
<accession>A0A423V823</accession>
<evidence type="ECO:0000256" key="6">
    <source>
        <dbReference type="ARBA" id="ARBA00023065"/>
    </source>
</evidence>
<dbReference type="Proteomes" id="UP000284375">
    <property type="component" value="Unassembled WGS sequence"/>
</dbReference>
<organism evidence="10 11">
    <name type="scientific">Cytospora chrysosperma</name>
    <name type="common">Cytospora canker fungus</name>
    <name type="synonym">Sphaeria chrysosperma</name>
    <dbReference type="NCBI Taxonomy" id="252740"/>
    <lineage>
        <taxon>Eukaryota</taxon>
        <taxon>Fungi</taxon>
        <taxon>Dikarya</taxon>
        <taxon>Ascomycota</taxon>
        <taxon>Pezizomycotina</taxon>
        <taxon>Sordariomycetes</taxon>
        <taxon>Sordariomycetidae</taxon>
        <taxon>Diaporthales</taxon>
        <taxon>Cytosporaceae</taxon>
        <taxon>Cytospora</taxon>
    </lineage>
</organism>
<dbReference type="PANTHER" id="PTHR33281:SF19">
    <property type="entry name" value="VOLTAGE-DEPENDENT ANION CHANNEL-FORMING PROTEIN YNEE"/>
    <property type="match status" value="1"/>
</dbReference>
<keyword evidence="5 9" id="KW-1133">Transmembrane helix</keyword>
<evidence type="ECO:0000256" key="2">
    <source>
        <dbReference type="ARBA" id="ARBA00022448"/>
    </source>
</evidence>
<dbReference type="GO" id="GO:0005886">
    <property type="term" value="C:plasma membrane"/>
    <property type="evidence" value="ECO:0007669"/>
    <property type="project" value="UniProtKB-SubCell"/>
</dbReference>
<dbReference type="STRING" id="252740.A0A423V823"/>
<gene>
    <name evidence="10" type="ORF">VSDG_10096</name>
</gene>
<comment type="caution">
    <text evidence="10">The sequence shown here is derived from an EMBL/GenBank/DDBJ whole genome shotgun (WGS) entry which is preliminary data.</text>
</comment>
<dbReference type="Pfam" id="PF25539">
    <property type="entry name" value="Bestrophin_2"/>
    <property type="match status" value="1"/>
</dbReference>
<feature type="transmembrane region" description="Helical" evidence="9">
    <location>
        <begin position="297"/>
        <end position="318"/>
    </location>
</feature>
<evidence type="ECO:0000256" key="8">
    <source>
        <dbReference type="SAM" id="MobiDB-lite"/>
    </source>
</evidence>